<dbReference type="NCBIfam" id="NF040570">
    <property type="entry name" value="guided_TnpB"/>
    <property type="match status" value="1"/>
</dbReference>
<comment type="caution">
    <text evidence="3">The sequence shown here is derived from an EMBL/GenBank/DDBJ whole genome shotgun (WGS) entry which is preliminary data.</text>
</comment>
<evidence type="ECO:0000313" key="3">
    <source>
        <dbReference type="EMBL" id="RNF39098.1"/>
    </source>
</evidence>
<keyword evidence="4" id="KW-1185">Reference proteome</keyword>
<organism evidence="3 4">
    <name type="scientific">Planococcus salinus</name>
    <dbReference type="NCBI Taxonomy" id="1848460"/>
    <lineage>
        <taxon>Bacteria</taxon>
        <taxon>Bacillati</taxon>
        <taxon>Bacillota</taxon>
        <taxon>Bacilli</taxon>
        <taxon>Bacillales</taxon>
        <taxon>Caryophanaceae</taxon>
        <taxon>Planococcus</taxon>
    </lineage>
</organism>
<dbReference type="Pfam" id="PF07282">
    <property type="entry name" value="Cas12f1-like_TNB"/>
    <property type="match status" value="1"/>
</dbReference>
<dbReference type="AlphaFoldDB" id="A0A3M8P5Y9"/>
<dbReference type="RefSeq" id="WP_123165566.1">
    <property type="nucleotide sequence ID" value="NZ_RIAX01000007.1"/>
</dbReference>
<gene>
    <name evidence="3" type="ORF">EEX84_10345</name>
</gene>
<dbReference type="EMBL" id="RIAX01000007">
    <property type="protein sequence ID" value="RNF39098.1"/>
    <property type="molecule type" value="Genomic_DNA"/>
</dbReference>
<proteinExistence type="predicted"/>
<evidence type="ECO:0000259" key="2">
    <source>
        <dbReference type="Pfam" id="PF07282"/>
    </source>
</evidence>
<dbReference type="OrthoDB" id="4278026at2"/>
<accession>A0A3M8P5Y9</accession>
<dbReference type="Proteomes" id="UP000275473">
    <property type="component" value="Unassembled WGS sequence"/>
</dbReference>
<evidence type="ECO:0000256" key="1">
    <source>
        <dbReference type="ARBA" id="ARBA00023125"/>
    </source>
</evidence>
<keyword evidence="1" id="KW-0238">DNA-binding</keyword>
<reference evidence="3 4" key="1">
    <citation type="journal article" date="2018" name="Int. J. Syst. Evol. Microbiol.">
        <title>Planococcus salinus sp. nov., a moderately halophilic bacterium isolated from a saline-alkali soil.</title>
        <authorList>
            <person name="Gan L."/>
        </authorList>
    </citation>
    <scope>NUCLEOTIDE SEQUENCE [LARGE SCALE GENOMIC DNA]</scope>
    <source>
        <strain evidence="3 4">LCB217</strain>
    </source>
</reference>
<sequence length="388" mass="44217">MPILSIKLPLFEPTHAKIHLYEDMRASFSEACNVAIRVKRENPESKASEIDRTLAPIQLPSTLRQEARKLACSRYADWKKHTKTKGFPQFRQKIAIPFNNQNWHLRFDNGFLKLGVPTADEGRLTVEKYVPLKTNAYTLFWVNYLLSGEMDETSNYYNPSINPAIQPKKGSGQLFCKKGTWYFSFALSFEMKGSLTSGKAIGVDRGLKAIAVAGDQTTGEYLLFSGKRIGHVRRKFSNLRRTLMQKKNQKALKRLKNKEQRIIHYWNHVIAKDIVAFAKTQGASIIKIEDLKGIRSMKRYWKRSDRNVNSWAFFDLETKLAYKAELAELVVQKVSPFKTSQECAACGTTLKTNRRGSRYTCSCGYRHNADVNASFVIAARPPISTAVN</sequence>
<dbReference type="GO" id="GO:0003677">
    <property type="term" value="F:DNA binding"/>
    <property type="evidence" value="ECO:0007669"/>
    <property type="project" value="UniProtKB-KW"/>
</dbReference>
<name>A0A3M8P5Y9_9BACL</name>
<dbReference type="InterPro" id="IPR010095">
    <property type="entry name" value="Cas12f1-like_TNB"/>
</dbReference>
<protein>
    <submittedName>
        <fullName evidence="3">Transposase</fullName>
    </submittedName>
</protein>
<dbReference type="NCBIfam" id="TIGR01766">
    <property type="entry name" value="IS200/IS605 family accessory protein TnpB-like domain"/>
    <property type="match status" value="1"/>
</dbReference>
<feature type="domain" description="Cas12f1-like TNB" evidence="2">
    <location>
        <begin position="314"/>
        <end position="377"/>
    </location>
</feature>
<evidence type="ECO:0000313" key="4">
    <source>
        <dbReference type="Proteomes" id="UP000275473"/>
    </source>
</evidence>